<accession>B3DR44</accession>
<organism evidence="1 2">
    <name type="scientific">Bifidobacterium longum (strain DJO10A)</name>
    <dbReference type="NCBI Taxonomy" id="205913"/>
    <lineage>
        <taxon>Bacteria</taxon>
        <taxon>Bacillati</taxon>
        <taxon>Actinomycetota</taxon>
        <taxon>Actinomycetes</taxon>
        <taxon>Bifidobacteriales</taxon>
        <taxon>Bifidobacteriaceae</taxon>
        <taxon>Bifidobacterium</taxon>
    </lineage>
</organism>
<proteinExistence type="predicted"/>
<dbReference type="RefSeq" id="WP_012472197.1">
    <property type="nucleotide sequence ID" value="NC_010816.1"/>
</dbReference>
<gene>
    <name evidence="1" type="ordered locus">BLD_1882</name>
</gene>
<dbReference type="EMBL" id="CP000605">
    <property type="protein sequence ID" value="ACD99327.1"/>
    <property type="molecule type" value="Genomic_DNA"/>
</dbReference>
<protein>
    <submittedName>
        <fullName evidence="1">Uncharacterized protein</fullName>
    </submittedName>
</protein>
<dbReference type="InterPro" id="IPR012334">
    <property type="entry name" value="Pectin_lyas_fold"/>
</dbReference>
<dbReference type="HOGENOM" id="CLU_2407370_0_0_11"/>
<evidence type="ECO:0000313" key="1">
    <source>
        <dbReference type="EMBL" id="ACD99327.1"/>
    </source>
</evidence>
<evidence type="ECO:0000313" key="2">
    <source>
        <dbReference type="Proteomes" id="UP000002419"/>
    </source>
</evidence>
<dbReference type="AlphaFoldDB" id="B3DR44"/>
<dbReference type="KEGG" id="blj:BLD_1882"/>
<reference evidence="1 2" key="2">
    <citation type="journal article" date="2008" name="BMC Genomics">
        <title>Comparative genomic analysis of the gut bacterium Bifidobacterium longum reveals loci susceptible to deletion during pure culture growth.</title>
        <authorList>
            <person name="Lee J.H."/>
            <person name="Karamychev V.N."/>
            <person name="Kozyavkin S.A."/>
            <person name="Mills D."/>
            <person name="Pavlov A.R."/>
            <person name="Pavlova N.V."/>
            <person name="Polouchine N.N."/>
            <person name="Richardson P.M."/>
            <person name="Shakhova V.V."/>
            <person name="Slesarev A.I."/>
            <person name="Weimer B."/>
            <person name="O'Sullivan D.J."/>
        </authorList>
    </citation>
    <scope>NUCLEOTIDE SEQUENCE [LARGE SCALE GENOMIC DNA]</scope>
    <source>
        <strain evidence="1 2">DJO10A</strain>
    </source>
</reference>
<dbReference type="Gene3D" id="2.160.20.10">
    <property type="entry name" value="Single-stranded right-handed beta-helix, Pectin lyase-like"/>
    <property type="match status" value="1"/>
</dbReference>
<name>B3DR44_BIFLD</name>
<sequence length="92" mass="9696">MVSGDGSSLALRETDDELWMTVSLPESIRSATGPVISTADLGQPRIVEEYFENPDGSPIVVDRDITGAARGACSARGPLAAYGDGEVLIWSK</sequence>
<reference evidence="1 2" key="1">
    <citation type="journal article" date="2006" name="Appl. Environ. Microbiol.">
        <title>Sequence analysis of two cryptic plasmids from Bifidobacterium longum DJO10A and construction of a shuttle cloning vector.</title>
        <authorList>
            <person name="Lee J.H."/>
            <person name="O'Sullivan D.J."/>
        </authorList>
    </citation>
    <scope>NUCLEOTIDE SEQUENCE [LARGE SCALE GENOMIC DNA]</scope>
    <source>
        <strain evidence="1 2">DJO10A</strain>
    </source>
</reference>
<dbReference type="Proteomes" id="UP000002419">
    <property type="component" value="Chromosome"/>
</dbReference>